<dbReference type="InterPro" id="IPR011009">
    <property type="entry name" value="Kinase-like_dom_sf"/>
</dbReference>
<evidence type="ECO:0000313" key="3">
    <source>
        <dbReference type="Proteomes" id="UP000245207"/>
    </source>
</evidence>
<protein>
    <recommendedName>
        <fullName evidence="1">Protein kinase domain-containing protein</fullName>
    </recommendedName>
</protein>
<dbReference type="GO" id="GO:0005886">
    <property type="term" value="C:plasma membrane"/>
    <property type="evidence" value="ECO:0007669"/>
    <property type="project" value="TreeGrafter"/>
</dbReference>
<dbReference type="Proteomes" id="UP000245207">
    <property type="component" value="Unassembled WGS sequence"/>
</dbReference>
<gene>
    <name evidence="2" type="ORF">CTI12_AA546050</name>
</gene>
<dbReference type="OrthoDB" id="1105505at2759"/>
<dbReference type="GO" id="GO:0009506">
    <property type="term" value="C:plasmodesma"/>
    <property type="evidence" value="ECO:0007669"/>
    <property type="project" value="TreeGrafter"/>
</dbReference>
<dbReference type="SUPFAM" id="SSF56112">
    <property type="entry name" value="Protein kinase-like (PK-like)"/>
    <property type="match status" value="1"/>
</dbReference>
<name>A0A2U1KZW2_ARTAN</name>
<dbReference type="GO" id="GO:0004714">
    <property type="term" value="F:transmembrane receptor protein tyrosine kinase activity"/>
    <property type="evidence" value="ECO:0007669"/>
    <property type="project" value="InterPro"/>
</dbReference>
<dbReference type="PANTHER" id="PTHR27003:SF471">
    <property type="entry name" value="VASCULAR ENDOTHELIAL GROWTH FACTOR RECEPTOR 2 (VEGFR2)-RELATED"/>
    <property type="match status" value="1"/>
</dbReference>
<dbReference type="AlphaFoldDB" id="A0A2U1KZW2"/>
<feature type="domain" description="Protein kinase" evidence="1">
    <location>
        <begin position="1"/>
        <end position="101"/>
    </location>
</feature>
<evidence type="ECO:0000259" key="1">
    <source>
        <dbReference type="PROSITE" id="PS50011"/>
    </source>
</evidence>
<dbReference type="EMBL" id="PKPP01012490">
    <property type="protein sequence ID" value="PWA42307.1"/>
    <property type="molecule type" value="Genomic_DNA"/>
</dbReference>
<organism evidence="2 3">
    <name type="scientific">Artemisia annua</name>
    <name type="common">Sweet wormwood</name>
    <dbReference type="NCBI Taxonomy" id="35608"/>
    <lineage>
        <taxon>Eukaryota</taxon>
        <taxon>Viridiplantae</taxon>
        <taxon>Streptophyta</taxon>
        <taxon>Embryophyta</taxon>
        <taxon>Tracheophyta</taxon>
        <taxon>Spermatophyta</taxon>
        <taxon>Magnoliopsida</taxon>
        <taxon>eudicotyledons</taxon>
        <taxon>Gunneridae</taxon>
        <taxon>Pentapetalae</taxon>
        <taxon>asterids</taxon>
        <taxon>campanulids</taxon>
        <taxon>Asterales</taxon>
        <taxon>Asteraceae</taxon>
        <taxon>Asteroideae</taxon>
        <taxon>Anthemideae</taxon>
        <taxon>Artemisiinae</taxon>
        <taxon>Artemisia</taxon>
    </lineage>
</organism>
<accession>A0A2U1KZW2</accession>
<dbReference type="Gene3D" id="1.10.510.10">
    <property type="entry name" value="Transferase(Phosphotransferase) domain 1"/>
    <property type="match status" value="1"/>
</dbReference>
<comment type="caution">
    <text evidence="2">The sequence shown here is derived from an EMBL/GenBank/DDBJ whole genome shotgun (WGS) entry which is preliminary data.</text>
</comment>
<reference evidence="2 3" key="1">
    <citation type="journal article" date="2018" name="Mol. Plant">
        <title>The genome of Artemisia annua provides insight into the evolution of Asteraceae family and artemisinin biosynthesis.</title>
        <authorList>
            <person name="Shen Q."/>
            <person name="Zhang L."/>
            <person name="Liao Z."/>
            <person name="Wang S."/>
            <person name="Yan T."/>
            <person name="Shi P."/>
            <person name="Liu M."/>
            <person name="Fu X."/>
            <person name="Pan Q."/>
            <person name="Wang Y."/>
            <person name="Lv Z."/>
            <person name="Lu X."/>
            <person name="Zhang F."/>
            <person name="Jiang W."/>
            <person name="Ma Y."/>
            <person name="Chen M."/>
            <person name="Hao X."/>
            <person name="Li L."/>
            <person name="Tang Y."/>
            <person name="Lv G."/>
            <person name="Zhou Y."/>
            <person name="Sun X."/>
            <person name="Brodelius P.E."/>
            <person name="Rose J.K.C."/>
            <person name="Tang K."/>
        </authorList>
    </citation>
    <scope>NUCLEOTIDE SEQUENCE [LARGE SCALE GENOMIC DNA]</scope>
    <source>
        <strain evidence="3">cv. Huhao1</strain>
        <tissue evidence="2">Leaf</tissue>
    </source>
</reference>
<keyword evidence="3" id="KW-1185">Reference proteome</keyword>
<dbReference type="GO" id="GO:0005524">
    <property type="term" value="F:ATP binding"/>
    <property type="evidence" value="ECO:0007669"/>
    <property type="project" value="InterPro"/>
</dbReference>
<dbReference type="STRING" id="35608.A0A2U1KZW2"/>
<dbReference type="InterPro" id="IPR045272">
    <property type="entry name" value="ANXUR1/2-like"/>
</dbReference>
<proteinExistence type="predicted"/>
<evidence type="ECO:0000313" key="2">
    <source>
        <dbReference type="EMBL" id="PWA42307.1"/>
    </source>
</evidence>
<dbReference type="PROSITE" id="PS50011">
    <property type="entry name" value="PROTEIN_KINASE_DOM"/>
    <property type="match status" value="1"/>
</dbReference>
<dbReference type="InterPro" id="IPR000719">
    <property type="entry name" value="Prot_kinase_dom"/>
</dbReference>
<sequence>MATQEFSKKNCVGSGRDWKVYKGELSHAKANANATGRTTIVAKQWIRNDNAYGTFAYRDPEYPKSGYLTDKSDLYSFGVILLEILCGKLAWERDVRNILNL</sequence>
<dbReference type="PANTHER" id="PTHR27003">
    <property type="entry name" value="OS07G0166700 PROTEIN"/>
    <property type="match status" value="1"/>
</dbReference>